<feature type="signal peptide" evidence="4">
    <location>
        <begin position="1"/>
        <end position="16"/>
    </location>
</feature>
<dbReference type="InterPro" id="IPR011694">
    <property type="entry name" value="Ixonnexin-like"/>
</dbReference>
<sequence>MKALYFLFTFVPLAVAGVSVDYSVCPNKTWNAAEDDSKHRCVRFCWHNNTWFMGYFGNFTVCWYDEHITGTCYNGFCYKALPYGVTVGSPTVPNELTTRTTAITDSNEDTESGRNTESSASEWPPTTIKEKKKPKKGKDKGTTSTAAITENEPITETSTPKRSPTTTKEKKKKKKSKDEGKKKQKQQGSTTEIQEW</sequence>
<feature type="compositionally biased region" description="Low complexity" evidence="3">
    <location>
        <begin position="155"/>
        <end position="166"/>
    </location>
</feature>
<dbReference type="EMBL" id="GEDV01006565">
    <property type="protein sequence ID" value="JAP81992.1"/>
    <property type="molecule type" value="Transcribed_RNA"/>
</dbReference>
<dbReference type="GO" id="GO:0005576">
    <property type="term" value="C:extracellular region"/>
    <property type="evidence" value="ECO:0007669"/>
    <property type="project" value="UniProtKB-SubCell"/>
</dbReference>
<evidence type="ECO:0000313" key="5">
    <source>
        <dbReference type="EMBL" id="JAP81992.1"/>
    </source>
</evidence>
<name>A0A131YTW7_RHIAP</name>
<evidence type="ECO:0000256" key="4">
    <source>
        <dbReference type="SAM" id="SignalP"/>
    </source>
</evidence>
<evidence type="ECO:0000256" key="1">
    <source>
        <dbReference type="ARBA" id="ARBA00004613"/>
    </source>
</evidence>
<feature type="region of interest" description="Disordered" evidence="3">
    <location>
        <begin position="89"/>
        <end position="196"/>
    </location>
</feature>
<keyword evidence="4" id="KW-0732">Signal</keyword>
<dbReference type="Pfam" id="PF07771">
    <property type="entry name" value="TSGP1"/>
    <property type="match status" value="1"/>
</dbReference>
<reference evidence="5" key="1">
    <citation type="journal article" date="2016" name="Ticks Tick Borne Dis.">
        <title>De novo assembly and annotation of the salivary gland transcriptome of Rhipicephalus appendiculatus male and female ticks during blood feeding.</title>
        <authorList>
            <person name="de Castro M.H."/>
            <person name="de Klerk D."/>
            <person name="Pienaar R."/>
            <person name="Latif A.A."/>
            <person name="Rees D.J."/>
            <person name="Mans B.J."/>
        </authorList>
    </citation>
    <scope>NUCLEOTIDE SEQUENCE</scope>
    <source>
        <tissue evidence="5">Salivary glands</tissue>
    </source>
</reference>
<feature type="compositionally biased region" description="Polar residues" evidence="3">
    <location>
        <begin position="89"/>
        <end position="105"/>
    </location>
</feature>
<evidence type="ECO:0000256" key="3">
    <source>
        <dbReference type="SAM" id="MobiDB-lite"/>
    </source>
</evidence>
<feature type="chain" id="PRO_5007286101" evidence="4">
    <location>
        <begin position="17"/>
        <end position="196"/>
    </location>
</feature>
<comment type="subcellular location">
    <subcellularLocation>
        <location evidence="1">Secreted</location>
    </subcellularLocation>
</comment>
<feature type="compositionally biased region" description="Low complexity" evidence="3">
    <location>
        <begin position="186"/>
        <end position="196"/>
    </location>
</feature>
<proteinExistence type="predicted"/>
<keyword evidence="2" id="KW-0964">Secreted</keyword>
<dbReference type="AlphaFoldDB" id="A0A131YTW7"/>
<accession>A0A131YTW7</accession>
<organism evidence="5">
    <name type="scientific">Rhipicephalus appendiculatus</name>
    <name type="common">Brown ear tick</name>
    <dbReference type="NCBI Taxonomy" id="34631"/>
    <lineage>
        <taxon>Eukaryota</taxon>
        <taxon>Metazoa</taxon>
        <taxon>Ecdysozoa</taxon>
        <taxon>Arthropoda</taxon>
        <taxon>Chelicerata</taxon>
        <taxon>Arachnida</taxon>
        <taxon>Acari</taxon>
        <taxon>Parasitiformes</taxon>
        <taxon>Ixodida</taxon>
        <taxon>Ixodoidea</taxon>
        <taxon>Ixodidae</taxon>
        <taxon>Rhipicephalinae</taxon>
        <taxon>Rhipicephalus</taxon>
        <taxon>Rhipicephalus</taxon>
    </lineage>
</organism>
<protein>
    <submittedName>
        <fullName evidence="5">Basic tail secreted protein</fullName>
    </submittedName>
</protein>
<evidence type="ECO:0000256" key="2">
    <source>
        <dbReference type="ARBA" id="ARBA00022525"/>
    </source>
</evidence>